<dbReference type="EMBL" id="MK522038">
    <property type="protein sequence ID" value="QOR60499.1"/>
    <property type="molecule type" value="Genomic_DNA"/>
</dbReference>
<protein>
    <submittedName>
        <fullName evidence="1">Uncharacterized protein</fullName>
    </submittedName>
</protein>
<accession>A0A7S6SW76</accession>
<organism evidence="1">
    <name type="scientific">Bathycoccus sp. RCC716 virus 2</name>
    <dbReference type="NCBI Taxonomy" id="2530039"/>
    <lineage>
        <taxon>Viruses</taxon>
        <taxon>Varidnaviria</taxon>
        <taxon>Bamfordvirae</taxon>
        <taxon>Nucleocytoviricota</taxon>
        <taxon>Megaviricetes</taxon>
        <taxon>Algavirales</taxon>
        <taxon>Phycodnaviridae</taxon>
        <taxon>Prasinovirus</taxon>
    </lineage>
</organism>
<name>A0A7S6SW76_9PHYC</name>
<reference evidence="1" key="1">
    <citation type="submission" date="2019-02" db="EMBL/GenBank/DDBJ databases">
        <authorList>
            <person name="Bachy C."/>
            <person name="Yung C.-M."/>
            <person name="Roux S."/>
            <person name="Sullivan M.B."/>
            <person name="Worden A.Z."/>
        </authorList>
    </citation>
    <scope>NUCLEOTIDE SEQUENCE</scope>
    <source>
        <strain evidence="1">BII-V2</strain>
    </source>
</reference>
<proteinExistence type="predicted"/>
<evidence type="ECO:0000313" key="1">
    <source>
        <dbReference type="EMBL" id="QOR60499.1"/>
    </source>
</evidence>
<sequence length="85" mass="9404">MTIAVAILLVAFVIYSRNRETSEGSKTIVRQYLVENGESIKEGGMHFLVYGEFKKVTDDEDVLQEVLVAGKAGDVDKLNEILEGL</sequence>